<dbReference type="SUPFAM" id="SSF50685">
    <property type="entry name" value="Barwin-like endoglucanases"/>
    <property type="match status" value="1"/>
</dbReference>
<evidence type="ECO:0000259" key="2">
    <source>
        <dbReference type="Pfam" id="PF03562"/>
    </source>
</evidence>
<evidence type="ECO:0000313" key="4">
    <source>
        <dbReference type="Proteomes" id="UP000256478"/>
    </source>
</evidence>
<comment type="caution">
    <text evidence="3">The sequence shown here is derived from an EMBL/GenBank/DDBJ whole genome shotgun (WGS) entry which is preliminary data.</text>
</comment>
<keyword evidence="1" id="KW-0732">Signal</keyword>
<dbReference type="RefSeq" id="WP_116009516.1">
    <property type="nucleotide sequence ID" value="NZ_QUOU01000001.1"/>
</dbReference>
<dbReference type="GO" id="GO:0016874">
    <property type="term" value="F:ligase activity"/>
    <property type="evidence" value="ECO:0007669"/>
    <property type="project" value="UniProtKB-KW"/>
</dbReference>
<gene>
    <name evidence="3" type="ORF">DXX93_19200</name>
</gene>
<name>A0A3E0TX40_9GAMM</name>
<feature type="signal peptide" evidence="1">
    <location>
        <begin position="1"/>
        <end position="29"/>
    </location>
</feature>
<dbReference type="EMBL" id="QUOU01000001">
    <property type="protein sequence ID" value="REL28482.1"/>
    <property type="molecule type" value="Genomic_DNA"/>
</dbReference>
<keyword evidence="3" id="KW-0436">Ligase</keyword>
<dbReference type="Pfam" id="PF03562">
    <property type="entry name" value="MltA"/>
    <property type="match status" value="1"/>
</dbReference>
<proteinExistence type="predicted"/>
<dbReference type="InterPro" id="IPR036908">
    <property type="entry name" value="RlpA-like_sf"/>
</dbReference>
<feature type="chain" id="PRO_5017809933" evidence="1">
    <location>
        <begin position="30"/>
        <end position="388"/>
    </location>
</feature>
<dbReference type="GO" id="GO:0004553">
    <property type="term" value="F:hydrolase activity, hydrolyzing O-glycosyl compounds"/>
    <property type="evidence" value="ECO:0007669"/>
    <property type="project" value="InterPro"/>
</dbReference>
<dbReference type="InterPro" id="IPR005300">
    <property type="entry name" value="MltA_B"/>
</dbReference>
<evidence type="ECO:0000313" key="3">
    <source>
        <dbReference type="EMBL" id="REL28482.1"/>
    </source>
</evidence>
<protein>
    <submittedName>
        <fullName evidence="3">Acetate--CoA ligase</fullName>
    </submittedName>
</protein>
<sequence length="388" mass="43496">MRFSIVKRLTAAITSATFLSLFTSLNVSANATFALETEPEFGVLSGFKGSELCTVAANTQSYIKHHPDDVKAVHDGSAVIGNDMSLARVNETLAFLCETYRSDVRAGRQSRLHNSEFVKANFEFIRWLPDKKNADRIASSSTNKVKTRLLNDIPAQQLFVTKYYAKLLDGSSVQSGRYDQALYQLPDDEQGLSKRAAEAKKAELTRYQFTRQQVIEGALLKGKLAKPLVWVSEEALHDVLLQGTGVLQVDGKTRYFNVHRNNGIAYDYHIGKREQARYWYFAEVPSILGYGQDLPDKIAIKPQVSLAGNVKQLGLGKLMLLSYHTERNGLPPKHEARLAVLADEGGAFDDNLFQLDLLAGNYRGWQDYYAANKHLPDYADVWILLKKQ</sequence>
<organism evidence="3 4">
    <name type="scientific">Thalassotalea euphylliae</name>
    <dbReference type="NCBI Taxonomy" id="1655234"/>
    <lineage>
        <taxon>Bacteria</taxon>
        <taxon>Pseudomonadati</taxon>
        <taxon>Pseudomonadota</taxon>
        <taxon>Gammaproteobacteria</taxon>
        <taxon>Alteromonadales</taxon>
        <taxon>Colwelliaceae</taxon>
        <taxon>Thalassotalea</taxon>
    </lineage>
</organism>
<dbReference type="AlphaFoldDB" id="A0A3E0TX40"/>
<dbReference type="Proteomes" id="UP000256478">
    <property type="component" value="Unassembled WGS sequence"/>
</dbReference>
<evidence type="ECO:0000256" key="1">
    <source>
        <dbReference type="SAM" id="SignalP"/>
    </source>
</evidence>
<dbReference type="Gene3D" id="2.40.240.50">
    <property type="entry name" value="Barwin-like endoglucanases"/>
    <property type="match status" value="1"/>
</dbReference>
<feature type="domain" description="Lytic transglycosylase MltA" evidence="2">
    <location>
        <begin position="159"/>
        <end position="267"/>
    </location>
</feature>
<reference evidence="3 4" key="1">
    <citation type="submission" date="2018-08" db="EMBL/GenBank/DDBJ databases">
        <title>Thalassotalea euphylliae genome.</title>
        <authorList>
            <person name="Summers S."/>
            <person name="Rice S.A."/>
            <person name="Freckelton M.L."/>
            <person name="Nedved B.T."/>
            <person name="Hadfield M.G."/>
        </authorList>
    </citation>
    <scope>NUCLEOTIDE SEQUENCE [LARGE SCALE GENOMIC DNA]</scope>
    <source>
        <strain evidence="3 4">H1</strain>
    </source>
</reference>
<dbReference type="OrthoDB" id="6221043at2"/>
<accession>A0A3E0TX40</accession>